<proteinExistence type="predicted"/>
<dbReference type="KEGG" id="hro:HELRODRAFT_160134"/>
<protein>
    <submittedName>
        <fullName evidence="1 2">Uncharacterized protein</fullName>
    </submittedName>
</protein>
<evidence type="ECO:0000313" key="2">
    <source>
        <dbReference type="EnsemblMetazoa" id="HelroP160134"/>
    </source>
</evidence>
<sequence>MAQNQASSRGLLQVLPFSFIFLVPYSSRTLATIDRHKTRSLTLVRVEMCVKNMATPNARGAQKRKACTNKEIEIKNVIGKCQKFSDFFHVTTFDDKKVLDQCDKKD</sequence>
<dbReference type="AlphaFoldDB" id="T1EPU9"/>
<keyword evidence="3" id="KW-1185">Reference proteome</keyword>
<evidence type="ECO:0000313" key="3">
    <source>
        <dbReference type="Proteomes" id="UP000015101"/>
    </source>
</evidence>
<name>T1EPU9_HELRO</name>
<dbReference type="Proteomes" id="UP000015101">
    <property type="component" value="Unassembled WGS sequence"/>
</dbReference>
<dbReference type="EnsemblMetazoa" id="HelroT160134">
    <property type="protein sequence ID" value="HelroP160134"/>
    <property type="gene ID" value="HelroG160134"/>
</dbReference>
<dbReference type="HOGENOM" id="CLU_2226018_0_0_1"/>
<dbReference type="EMBL" id="AMQM01000514">
    <property type="status" value="NOT_ANNOTATED_CDS"/>
    <property type="molecule type" value="Genomic_DNA"/>
</dbReference>
<accession>T1EPU9</accession>
<evidence type="ECO:0000313" key="1">
    <source>
        <dbReference type="EMBL" id="ESO06022.1"/>
    </source>
</evidence>
<reference evidence="3" key="1">
    <citation type="submission" date="2012-12" db="EMBL/GenBank/DDBJ databases">
        <authorList>
            <person name="Hellsten U."/>
            <person name="Grimwood J."/>
            <person name="Chapman J.A."/>
            <person name="Shapiro H."/>
            <person name="Aerts A."/>
            <person name="Otillar R.P."/>
            <person name="Terry A.Y."/>
            <person name="Boore J.L."/>
            <person name="Simakov O."/>
            <person name="Marletaz F."/>
            <person name="Cho S.-J."/>
            <person name="Edsinger-Gonzales E."/>
            <person name="Havlak P."/>
            <person name="Kuo D.-H."/>
            <person name="Larsson T."/>
            <person name="Lv J."/>
            <person name="Arendt D."/>
            <person name="Savage R."/>
            <person name="Osoegawa K."/>
            <person name="de Jong P."/>
            <person name="Lindberg D.R."/>
            <person name="Seaver E.C."/>
            <person name="Weisblat D.A."/>
            <person name="Putnam N.H."/>
            <person name="Grigoriev I.V."/>
            <person name="Rokhsar D.S."/>
        </authorList>
    </citation>
    <scope>NUCLEOTIDE SEQUENCE</scope>
</reference>
<dbReference type="RefSeq" id="XP_009015390.1">
    <property type="nucleotide sequence ID" value="XM_009017142.1"/>
</dbReference>
<reference evidence="2" key="3">
    <citation type="submission" date="2015-06" db="UniProtKB">
        <authorList>
            <consortium name="EnsemblMetazoa"/>
        </authorList>
    </citation>
    <scope>IDENTIFICATION</scope>
</reference>
<organism evidence="2 3">
    <name type="scientific">Helobdella robusta</name>
    <name type="common">Californian leech</name>
    <dbReference type="NCBI Taxonomy" id="6412"/>
    <lineage>
        <taxon>Eukaryota</taxon>
        <taxon>Metazoa</taxon>
        <taxon>Spiralia</taxon>
        <taxon>Lophotrochozoa</taxon>
        <taxon>Annelida</taxon>
        <taxon>Clitellata</taxon>
        <taxon>Hirudinea</taxon>
        <taxon>Rhynchobdellida</taxon>
        <taxon>Glossiphoniidae</taxon>
        <taxon>Helobdella</taxon>
    </lineage>
</organism>
<dbReference type="InParanoid" id="T1EPU9"/>
<dbReference type="GeneID" id="20198599"/>
<dbReference type="EMBL" id="KB096324">
    <property type="protein sequence ID" value="ESO06022.1"/>
    <property type="molecule type" value="Genomic_DNA"/>
</dbReference>
<gene>
    <name evidence="2" type="primary">20198599</name>
    <name evidence="1" type="ORF">HELRODRAFT_160134</name>
</gene>
<dbReference type="CTD" id="20198599"/>
<reference evidence="1 3" key="2">
    <citation type="journal article" date="2013" name="Nature">
        <title>Insights into bilaterian evolution from three spiralian genomes.</title>
        <authorList>
            <person name="Simakov O."/>
            <person name="Marletaz F."/>
            <person name="Cho S.J."/>
            <person name="Edsinger-Gonzales E."/>
            <person name="Havlak P."/>
            <person name="Hellsten U."/>
            <person name="Kuo D.H."/>
            <person name="Larsson T."/>
            <person name="Lv J."/>
            <person name="Arendt D."/>
            <person name="Savage R."/>
            <person name="Osoegawa K."/>
            <person name="de Jong P."/>
            <person name="Grimwood J."/>
            <person name="Chapman J.A."/>
            <person name="Shapiro H."/>
            <person name="Aerts A."/>
            <person name="Otillar R.P."/>
            <person name="Terry A.Y."/>
            <person name="Boore J.L."/>
            <person name="Grigoriev I.V."/>
            <person name="Lindberg D.R."/>
            <person name="Seaver E.C."/>
            <person name="Weisblat D.A."/>
            <person name="Putnam N.H."/>
            <person name="Rokhsar D.S."/>
        </authorList>
    </citation>
    <scope>NUCLEOTIDE SEQUENCE</scope>
</reference>